<evidence type="ECO:0000256" key="1">
    <source>
        <dbReference type="ARBA" id="ARBA00001954"/>
    </source>
</evidence>
<keyword evidence="6" id="KW-1185">Reference proteome</keyword>
<evidence type="ECO:0000256" key="2">
    <source>
        <dbReference type="ARBA" id="ARBA00023002"/>
    </source>
</evidence>
<dbReference type="RefSeq" id="WP_104424825.1">
    <property type="nucleotide sequence ID" value="NZ_PTIY01000014.1"/>
</dbReference>
<name>A0A2S6GPX5_9GAMM</name>
<comment type="cofactor">
    <cofactor evidence="1">
        <name>Fe(2+)</name>
        <dbReference type="ChEBI" id="CHEBI:29033"/>
    </cofactor>
</comment>
<sequence>MLKHVRNLGLRIGEFDSPNFDTKEIAASLDILHKYFGTDSSSIRPHPNEDIIRDEIRSIAPKIATLADTLIETLESSHSGIFIPKFKLDTFDVETRKFVLYALTLCMGHPSATDQVDNRIIWDIKARDELLQPNHIPTYSEHANEAELHTDTQYHPEPERYLILYFIRQANCGGGASILRDFNSIKQNMRQSAEGAWAVDYLEKTNLPFQVPTSFTSNRRSDSVEVTIAPIFGTFPSIRYRRDTLKRGLQARTEYDTSETRYAVNLLERELQNTELLVKNTCHSDGFLMLNNHEALHGRELFTDRDRYAVRIRISNKNINAGVA</sequence>
<evidence type="ECO:0000313" key="5">
    <source>
        <dbReference type="EMBL" id="PPK67269.1"/>
    </source>
</evidence>
<dbReference type="EMBL" id="PTIY01000014">
    <property type="protein sequence ID" value="PPK67269.1"/>
    <property type="molecule type" value="Genomic_DNA"/>
</dbReference>
<evidence type="ECO:0000259" key="4">
    <source>
        <dbReference type="Pfam" id="PF02668"/>
    </source>
</evidence>
<dbReference type="GO" id="GO:0016706">
    <property type="term" value="F:2-oxoglutarate-dependent dioxygenase activity"/>
    <property type="evidence" value="ECO:0007669"/>
    <property type="project" value="UniProtKB-ARBA"/>
</dbReference>
<evidence type="ECO:0000256" key="3">
    <source>
        <dbReference type="ARBA" id="ARBA00023194"/>
    </source>
</evidence>
<dbReference type="PANTHER" id="PTHR10696">
    <property type="entry name" value="GAMMA-BUTYROBETAINE HYDROXYLASE-RELATED"/>
    <property type="match status" value="1"/>
</dbReference>
<feature type="domain" description="TauD/TfdA-like" evidence="4">
    <location>
        <begin position="69"/>
        <end position="311"/>
    </location>
</feature>
<dbReference type="OrthoDB" id="581608at2"/>
<gene>
    <name evidence="5" type="ORF">B0F88_11416</name>
</gene>
<dbReference type="InterPro" id="IPR042098">
    <property type="entry name" value="TauD-like_sf"/>
</dbReference>
<dbReference type="SUPFAM" id="SSF51197">
    <property type="entry name" value="Clavaminate synthase-like"/>
    <property type="match status" value="1"/>
</dbReference>
<keyword evidence="5" id="KW-0223">Dioxygenase</keyword>
<dbReference type="InterPro" id="IPR050411">
    <property type="entry name" value="AlphaKG_dependent_hydroxylases"/>
</dbReference>
<dbReference type="Proteomes" id="UP000238071">
    <property type="component" value="Unassembled WGS sequence"/>
</dbReference>
<keyword evidence="3" id="KW-0045">Antibiotic biosynthesis</keyword>
<evidence type="ECO:0000313" key="6">
    <source>
        <dbReference type="Proteomes" id="UP000238071"/>
    </source>
</evidence>
<dbReference type="AlphaFoldDB" id="A0A2S6GPX5"/>
<reference evidence="5 6" key="1">
    <citation type="submission" date="2018-02" db="EMBL/GenBank/DDBJ databases">
        <title>Subsurface microbial communities from deep shales in Ohio and West Virginia, USA.</title>
        <authorList>
            <person name="Wrighton K."/>
        </authorList>
    </citation>
    <scope>NUCLEOTIDE SEQUENCE [LARGE SCALE GENOMIC DNA]</scope>
    <source>
        <strain evidence="5 6">OWC-G53F</strain>
    </source>
</reference>
<protein>
    <submittedName>
        <fullName evidence="5">TfdA family taurine catabolism dioxygenase TauD</fullName>
    </submittedName>
</protein>
<proteinExistence type="predicted"/>
<dbReference type="Gene3D" id="3.60.130.10">
    <property type="entry name" value="Clavaminate synthase-like"/>
    <property type="match status" value="1"/>
</dbReference>
<comment type="caution">
    <text evidence="5">The sequence shown here is derived from an EMBL/GenBank/DDBJ whole genome shotgun (WGS) entry which is preliminary data.</text>
</comment>
<keyword evidence="2" id="KW-0560">Oxidoreductase</keyword>
<organism evidence="5 6">
    <name type="scientific">Methylobacter tundripaludum</name>
    <dbReference type="NCBI Taxonomy" id="173365"/>
    <lineage>
        <taxon>Bacteria</taxon>
        <taxon>Pseudomonadati</taxon>
        <taxon>Pseudomonadota</taxon>
        <taxon>Gammaproteobacteria</taxon>
        <taxon>Methylococcales</taxon>
        <taxon>Methylococcaceae</taxon>
        <taxon>Methylobacter</taxon>
    </lineage>
</organism>
<dbReference type="PANTHER" id="PTHR10696:SF56">
    <property type="entry name" value="TAUD_TFDA-LIKE DOMAIN-CONTAINING PROTEIN"/>
    <property type="match status" value="1"/>
</dbReference>
<dbReference type="GO" id="GO:0017000">
    <property type="term" value="P:antibiotic biosynthetic process"/>
    <property type="evidence" value="ECO:0007669"/>
    <property type="project" value="UniProtKB-KW"/>
</dbReference>
<dbReference type="InterPro" id="IPR003819">
    <property type="entry name" value="TauD/TfdA-like"/>
</dbReference>
<dbReference type="Pfam" id="PF02668">
    <property type="entry name" value="TauD"/>
    <property type="match status" value="1"/>
</dbReference>
<accession>A0A2S6GPX5</accession>